<comment type="caution">
    <text evidence="3">The sequence shown here is derived from an EMBL/GenBank/DDBJ whole genome shotgun (WGS) entry which is preliminary data.</text>
</comment>
<reference evidence="3 4" key="1">
    <citation type="journal article" date="2020" name="ISME J.">
        <title>Uncovering the hidden diversity of litter-decomposition mechanisms in mushroom-forming fungi.</title>
        <authorList>
            <person name="Floudas D."/>
            <person name="Bentzer J."/>
            <person name="Ahren D."/>
            <person name="Johansson T."/>
            <person name="Persson P."/>
            <person name="Tunlid A."/>
        </authorList>
    </citation>
    <scope>NUCLEOTIDE SEQUENCE [LARGE SCALE GENOMIC DNA]</scope>
    <source>
        <strain evidence="3 4">CBS 101986</strain>
    </source>
</reference>
<feature type="compositionally biased region" description="Low complexity" evidence="1">
    <location>
        <begin position="175"/>
        <end position="197"/>
    </location>
</feature>
<protein>
    <submittedName>
        <fullName evidence="3">Uncharacterized protein</fullName>
    </submittedName>
</protein>
<name>A0A8H5BJ88_9AGAR</name>
<keyword evidence="2" id="KW-1133">Transmembrane helix</keyword>
<evidence type="ECO:0000256" key="2">
    <source>
        <dbReference type="SAM" id="Phobius"/>
    </source>
</evidence>
<keyword evidence="2" id="KW-0472">Membrane</keyword>
<evidence type="ECO:0000256" key="1">
    <source>
        <dbReference type="SAM" id="MobiDB-lite"/>
    </source>
</evidence>
<dbReference type="AlphaFoldDB" id="A0A8H5BJ88"/>
<keyword evidence="4" id="KW-1185">Reference proteome</keyword>
<dbReference type="Proteomes" id="UP000567179">
    <property type="component" value="Unassembled WGS sequence"/>
</dbReference>
<feature type="transmembrane region" description="Helical" evidence="2">
    <location>
        <begin position="43"/>
        <end position="60"/>
    </location>
</feature>
<organism evidence="3 4">
    <name type="scientific">Psilocybe cf. subviscida</name>
    <dbReference type="NCBI Taxonomy" id="2480587"/>
    <lineage>
        <taxon>Eukaryota</taxon>
        <taxon>Fungi</taxon>
        <taxon>Dikarya</taxon>
        <taxon>Basidiomycota</taxon>
        <taxon>Agaricomycotina</taxon>
        <taxon>Agaricomycetes</taxon>
        <taxon>Agaricomycetidae</taxon>
        <taxon>Agaricales</taxon>
        <taxon>Agaricineae</taxon>
        <taxon>Strophariaceae</taxon>
        <taxon>Psilocybe</taxon>
    </lineage>
</organism>
<proteinExistence type="predicted"/>
<evidence type="ECO:0000313" key="3">
    <source>
        <dbReference type="EMBL" id="KAF5324300.1"/>
    </source>
</evidence>
<accession>A0A8H5BJ88</accession>
<gene>
    <name evidence="3" type="ORF">D9619_011097</name>
</gene>
<feature type="region of interest" description="Disordered" evidence="1">
    <location>
        <begin position="168"/>
        <end position="203"/>
    </location>
</feature>
<sequence length="221" mass="24271">MRRCWRKMERSLTKACKTSTAFSSTASVSAARAMRAHLSSSEAMISSYVISVLLYALARADSTSMTRLGFRLSTSVCAAPSLGRHPVSFVDSTLMPCRPAIHPKYHNRLNPPAQIAVRSVAFWGDNGWQGYLILILAVHVLESTHLCHSPRRRRHHLRLCLVEKFGPDPRGEDNTNPTPTRPPAASSASSPIEPPSSLCRPSTTLSRCSWIMGTQATSISQ</sequence>
<dbReference type="EMBL" id="JAACJJ010000016">
    <property type="protein sequence ID" value="KAF5324300.1"/>
    <property type="molecule type" value="Genomic_DNA"/>
</dbReference>
<evidence type="ECO:0000313" key="4">
    <source>
        <dbReference type="Proteomes" id="UP000567179"/>
    </source>
</evidence>
<keyword evidence="2" id="KW-0812">Transmembrane</keyword>